<dbReference type="PROSITE" id="PS00211">
    <property type="entry name" value="ABC_TRANSPORTER_1"/>
    <property type="match status" value="1"/>
</dbReference>
<evidence type="ECO:0000256" key="4">
    <source>
        <dbReference type="ARBA" id="ARBA00022741"/>
    </source>
</evidence>
<dbReference type="InterPro" id="IPR003593">
    <property type="entry name" value="AAA+_ATPase"/>
</dbReference>
<comment type="caution">
    <text evidence="11">The sequence shown here is derived from an EMBL/GenBank/DDBJ whole genome shotgun (WGS) entry which is preliminary data.</text>
</comment>
<dbReference type="Pfam" id="PF00005">
    <property type="entry name" value="ABC_tran"/>
    <property type="match status" value="1"/>
</dbReference>
<keyword evidence="2" id="KW-1003">Cell membrane</keyword>
<evidence type="ECO:0000313" key="12">
    <source>
        <dbReference type="Proteomes" id="UP000317863"/>
    </source>
</evidence>
<dbReference type="PANTHER" id="PTHR42781:SF4">
    <property type="entry name" value="SPERMIDINE_PUTRESCINE IMPORT ATP-BINDING PROTEIN POTA"/>
    <property type="match status" value="1"/>
</dbReference>
<keyword evidence="3" id="KW-0410">Iron transport</keyword>
<reference evidence="11 12" key="1">
    <citation type="submission" date="2019-02" db="EMBL/GenBank/DDBJ databases">
        <title>Peptostreptococcaceae bacterium ZHW00191 nov., a new bacterium isolated from the human gut.</title>
        <authorList>
            <person name="Zhou H.-W."/>
            <person name="Chen X.-J."/>
        </authorList>
    </citation>
    <scope>NUCLEOTIDE SEQUENCE [LARGE SCALE GENOMIC DNA]</scope>
    <source>
        <strain evidence="11 12">ZHW00191</strain>
    </source>
</reference>
<protein>
    <recommendedName>
        <fullName evidence="9">ABC-type quaternary amine transporter</fullName>
        <ecNumber evidence="9">7.6.2.9</ecNumber>
    </recommendedName>
</protein>
<dbReference type="InterPro" id="IPR015853">
    <property type="entry name" value="ABC_transpr_FbpC"/>
</dbReference>
<evidence type="ECO:0000313" key="11">
    <source>
        <dbReference type="EMBL" id="TQQ84863.1"/>
    </source>
</evidence>
<dbReference type="SUPFAM" id="SSF50331">
    <property type="entry name" value="MOP-like"/>
    <property type="match status" value="1"/>
</dbReference>
<dbReference type="RefSeq" id="WP_142535693.1">
    <property type="nucleotide sequence ID" value="NZ_SGJB01000006.1"/>
</dbReference>
<sequence length="357" mass="40750">MAFLEIRNLGLSFDGKPVLENINLDIKEGEIVSLLGASGCGKSTTLKTVAGILKQDVGDIFIDGENINNIKTGQRGAVIVFQDYLLFPHMTVIQNIEFGMKMMKVDKSVRKEKSMKLLETVKLSGYENRYPNELSGGQQQRVSIARALAVNPKVLLLDEPFSNLDVNLRSEMRKFVSDLQKELKITTILVTHDMEEAIIMSDRIAVMIDGRIRQFDEPKKLYEKPVCREVADVFGEKNYISGYINNNIFTSDINDKILFDVSELDNNYDDPENVEIMIPKESINIIDENSYLELNSECNNEFFRGIIVDKKYAGENTFYEVESEGCILNVSQDSDRYNINDSVYFYIDKNRICIFEK</sequence>
<evidence type="ECO:0000256" key="6">
    <source>
        <dbReference type="ARBA" id="ARBA00023004"/>
    </source>
</evidence>
<dbReference type="GO" id="GO:0016020">
    <property type="term" value="C:membrane"/>
    <property type="evidence" value="ECO:0007669"/>
    <property type="project" value="InterPro"/>
</dbReference>
<dbReference type="FunFam" id="3.40.50.300:FF:000425">
    <property type="entry name" value="Probable ABC transporter, ATP-binding subunit"/>
    <property type="match status" value="1"/>
</dbReference>
<evidence type="ECO:0000256" key="5">
    <source>
        <dbReference type="ARBA" id="ARBA00022840"/>
    </source>
</evidence>
<proteinExistence type="predicted"/>
<dbReference type="InterPro" id="IPR008995">
    <property type="entry name" value="Mo/tungstate-bd_C_term_dom"/>
</dbReference>
<dbReference type="CDD" id="cd03259">
    <property type="entry name" value="ABC_Carb_Solutes_like"/>
    <property type="match status" value="1"/>
</dbReference>
<dbReference type="InterPro" id="IPR027417">
    <property type="entry name" value="P-loop_NTPase"/>
</dbReference>
<dbReference type="AlphaFoldDB" id="A0A544QVZ7"/>
<dbReference type="GO" id="GO:0005524">
    <property type="term" value="F:ATP binding"/>
    <property type="evidence" value="ECO:0007669"/>
    <property type="project" value="UniProtKB-KW"/>
</dbReference>
<dbReference type="Gene3D" id="3.40.50.300">
    <property type="entry name" value="P-loop containing nucleotide triphosphate hydrolases"/>
    <property type="match status" value="1"/>
</dbReference>
<dbReference type="PROSITE" id="PS50893">
    <property type="entry name" value="ABC_TRANSPORTER_2"/>
    <property type="match status" value="1"/>
</dbReference>
<dbReference type="SMART" id="SM00382">
    <property type="entry name" value="AAA"/>
    <property type="match status" value="1"/>
</dbReference>
<dbReference type="Proteomes" id="UP000317863">
    <property type="component" value="Unassembled WGS sequence"/>
</dbReference>
<keyword evidence="4" id="KW-0547">Nucleotide-binding</keyword>
<keyword evidence="6" id="KW-0408">Iron</keyword>
<dbReference type="OrthoDB" id="9802264at2"/>
<evidence type="ECO:0000256" key="8">
    <source>
        <dbReference type="ARBA" id="ARBA00023136"/>
    </source>
</evidence>
<name>A0A544QVZ7_9FIRM</name>
<dbReference type="SUPFAM" id="SSF52540">
    <property type="entry name" value="P-loop containing nucleoside triphosphate hydrolases"/>
    <property type="match status" value="1"/>
</dbReference>
<evidence type="ECO:0000256" key="7">
    <source>
        <dbReference type="ARBA" id="ARBA00023065"/>
    </source>
</evidence>
<dbReference type="InterPro" id="IPR017871">
    <property type="entry name" value="ABC_transporter-like_CS"/>
</dbReference>
<gene>
    <name evidence="11" type="ORF">EXD82_04370</name>
</gene>
<dbReference type="EC" id="7.6.2.9" evidence="9"/>
<keyword evidence="1" id="KW-0813">Transport</keyword>
<keyword evidence="7" id="KW-0406">Ion transport</keyword>
<dbReference type="GO" id="GO:0015418">
    <property type="term" value="F:ABC-type quaternary ammonium compound transporting activity"/>
    <property type="evidence" value="ECO:0007669"/>
    <property type="project" value="UniProtKB-EC"/>
</dbReference>
<evidence type="ECO:0000259" key="10">
    <source>
        <dbReference type="PROSITE" id="PS50893"/>
    </source>
</evidence>
<feature type="domain" description="ABC transporter" evidence="10">
    <location>
        <begin position="4"/>
        <end position="234"/>
    </location>
</feature>
<evidence type="ECO:0000256" key="9">
    <source>
        <dbReference type="ARBA" id="ARBA00066388"/>
    </source>
</evidence>
<dbReference type="EMBL" id="SGJB01000006">
    <property type="protein sequence ID" value="TQQ84863.1"/>
    <property type="molecule type" value="Genomic_DNA"/>
</dbReference>
<keyword evidence="12" id="KW-1185">Reference proteome</keyword>
<keyword evidence="5 11" id="KW-0067">ATP-binding</keyword>
<evidence type="ECO:0000256" key="1">
    <source>
        <dbReference type="ARBA" id="ARBA00022448"/>
    </source>
</evidence>
<dbReference type="GO" id="GO:0016887">
    <property type="term" value="F:ATP hydrolysis activity"/>
    <property type="evidence" value="ECO:0007669"/>
    <property type="project" value="InterPro"/>
</dbReference>
<accession>A0A544QVZ7</accession>
<dbReference type="InterPro" id="IPR050093">
    <property type="entry name" value="ABC_SmlMolc_Importer"/>
</dbReference>
<evidence type="ECO:0000256" key="2">
    <source>
        <dbReference type="ARBA" id="ARBA00022475"/>
    </source>
</evidence>
<dbReference type="GO" id="GO:0015408">
    <property type="term" value="F:ABC-type ferric iron transporter activity"/>
    <property type="evidence" value="ECO:0007669"/>
    <property type="project" value="InterPro"/>
</dbReference>
<dbReference type="InterPro" id="IPR003439">
    <property type="entry name" value="ABC_transporter-like_ATP-bd"/>
</dbReference>
<organism evidence="11 12">
    <name type="scientific">Peptacetobacter hominis</name>
    <dbReference type="NCBI Taxonomy" id="2743610"/>
    <lineage>
        <taxon>Bacteria</taxon>
        <taxon>Bacillati</taxon>
        <taxon>Bacillota</taxon>
        <taxon>Clostridia</taxon>
        <taxon>Peptostreptococcales</taxon>
        <taxon>Peptostreptococcaceae</taxon>
        <taxon>Peptacetobacter</taxon>
    </lineage>
</organism>
<dbReference type="PANTHER" id="PTHR42781">
    <property type="entry name" value="SPERMIDINE/PUTRESCINE IMPORT ATP-BINDING PROTEIN POTA"/>
    <property type="match status" value="1"/>
</dbReference>
<keyword evidence="8" id="KW-0472">Membrane</keyword>
<evidence type="ECO:0000256" key="3">
    <source>
        <dbReference type="ARBA" id="ARBA00022496"/>
    </source>
</evidence>